<proteinExistence type="predicted"/>
<dbReference type="AlphaFoldDB" id="A0A062VIS5"/>
<evidence type="ECO:0000313" key="2">
    <source>
        <dbReference type="Proteomes" id="UP000027100"/>
    </source>
</evidence>
<keyword evidence="2" id="KW-1185">Reference proteome</keyword>
<evidence type="ECO:0000313" key="1">
    <source>
        <dbReference type="EMBL" id="KCZ99430.1"/>
    </source>
</evidence>
<accession>A0A062VIS5</accession>
<sequence>MTDARLPALRALILEDQIKLGEGAREVAEAICERHKGAVRGLVFYGSAMRQGEVADKMYDFYVIVDQYKSVYGSGLKRFGSWLLPPGVHFMQITGANGKRLRSKYSIVSEKAFHRRARGGAFESMLWARFAQPSAVLSDDSEVRTQLLDTLALACAHFAGEIRPLLSGSVTPLMPWVRGLSESYKTELRPERPDARASEIVARFEARYQRLSEILFAAELETPPKPGRARAFLCQAKWILRRIIGKPMGALRVMKAATTFNAGLDYILEKVESHSGVRLQVTEEERRRPLIHAPSLAWRLYRAGAFR</sequence>
<dbReference type="OrthoDB" id="7340718at2"/>
<dbReference type="PATRIC" id="fig|1280954.3.peg.1187"/>
<name>A0A062VIS5_9PROT</name>
<dbReference type="Proteomes" id="UP000027100">
    <property type="component" value="Unassembled WGS sequence"/>
</dbReference>
<comment type="caution">
    <text evidence="1">The sequence shown here is derived from an EMBL/GenBank/DDBJ whole genome shotgun (WGS) entry which is preliminary data.</text>
</comment>
<reference evidence="1 2" key="1">
    <citation type="journal article" date="2014" name="Antonie Van Leeuwenhoek">
        <title>Hyphomonas beringensis sp. nov. and Hyphomonas chukchiensis sp. nov., isolated from surface seawater of the Bering Sea and Chukchi Sea.</title>
        <authorList>
            <person name="Li C."/>
            <person name="Lai Q."/>
            <person name="Li G."/>
            <person name="Dong C."/>
            <person name="Wang J."/>
            <person name="Liao Y."/>
            <person name="Shao Z."/>
        </authorList>
    </citation>
    <scope>NUCLEOTIDE SEQUENCE [LARGE SCALE GENOMIC DNA]</scope>
    <source>
        <strain evidence="1 2">PS728</strain>
    </source>
</reference>
<dbReference type="RefSeq" id="WP_035595689.1">
    <property type="nucleotide sequence ID" value="NZ_ARYM01000005.1"/>
</dbReference>
<gene>
    <name evidence="1" type="ORF">HPO_05822</name>
</gene>
<organism evidence="1 2">
    <name type="scientific">Hyphomonas polymorpha PS728</name>
    <dbReference type="NCBI Taxonomy" id="1280954"/>
    <lineage>
        <taxon>Bacteria</taxon>
        <taxon>Pseudomonadati</taxon>
        <taxon>Pseudomonadota</taxon>
        <taxon>Alphaproteobacteria</taxon>
        <taxon>Hyphomonadales</taxon>
        <taxon>Hyphomonadaceae</taxon>
        <taxon>Hyphomonas</taxon>
    </lineage>
</organism>
<dbReference type="eggNOG" id="COG3153">
    <property type="taxonomic scope" value="Bacteria"/>
</dbReference>
<dbReference type="EMBL" id="ARYM01000005">
    <property type="protein sequence ID" value="KCZ99430.1"/>
    <property type="molecule type" value="Genomic_DNA"/>
</dbReference>
<protein>
    <submittedName>
        <fullName evidence="1">Uncharacterized protein</fullName>
    </submittedName>
</protein>
<dbReference type="STRING" id="1280954.HPO_05822"/>